<protein>
    <submittedName>
        <fullName evidence="1">Uncharacterized protein</fullName>
    </submittedName>
</protein>
<evidence type="ECO:0000313" key="2">
    <source>
        <dbReference type="Proteomes" id="UP001254488"/>
    </source>
</evidence>
<dbReference type="Proteomes" id="UP001254488">
    <property type="component" value="Unassembled WGS sequence"/>
</dbReference>
<accession>A0ABU2YAA7</accession>
<reference evidence="1 2" key="1">
    <citation type="submission" date="2023-09" db="EMBL/GenBank/DDBJ databases">
        <authorList>
            <person name="Rey-Velasco X."/>
        </authorList>
    </citation>
    <scope>NUCLEOTIDE SEQUENCE [LARGE SCALE GENOMIC DNA]</scope>
    <source>
        <strain evidence="1 2">W242</strain>
    </source>
</reference>
<proteinExistence type="predicted"/>
<sequence length="120" mass="14220">MINTKKINISIQNELIELEEGTYNILIIGGWRVKLNSFLITLRNIETGKIIYPRNTIWKYQTYLFKKRAKRIRILDIKEYGTYEIKFKNSESVLLKKSNLFLSSFFQKPVSVSEIEIVIK</sequence>
<name>A0ABU2YAA7_9FLAO</name>
<evidence type="ECO:0000313" key="1">
    <source>
        <dbReference type="EMBL" id="MDT0555123.1"/>
    </source>
</evidence>
<organism evidence="1 2">
    <name type="scientific">Patiriisocius hiemis</name>
    <dbReference type="NCBI Taxonomy" id="3075604"/>
    <lineage>
        <taxon>Bacteria</taxon>
        <taxon>Pseudomonadati</taxon>
        <taxon>Bacteroidota</taxon>
        <taxon>Flavobacteriia</taxon>
        <taxon>Flavobacteriales</taxon>
        <taxon>Flavobacteriaceae</taxon>
        <taxon>Patiriisocius</taxon>
    </lineage>
</organism>
<comment type="caution">
    <text evidence="1">The sequence shown here is derived from an EMBL/GenBank/DDBJ whole genome shotgun (WGS) entry which is preliminary data.</text>
</comment>
<dbReference type="RefSeq" id="WP_311332073.1">
    <property type="nucleotide sequence ID" value="NZ_JAVRHZ010000001.1"/>
</dbReference>
<dbReference type="EMBL" id="JAVRHZ010000001">
    <property type="protein sequence ID" value="MDT0555123.1"/>
    <property type="molecule type" value="Genomic_DNA"/>
</dbReference>
<keyword evidence="2" id="KW-1185">Reference proteome</keyword>
<gene>
    <name evidence="1" type="ORF">RM538_03845</name>
</gene>